<evidence type="ECO:0000313" key="1">
    <source>
        <dbReference type="EMBL" id="MEF3083241.1"/>
    </source>
</evidence>
<accession>A0ABU7WJ82</accession>
<name>A0ABU7WJ82_9GAMM</name>
<dbReference type="RefSeq" id="WP_332078970.1">
    <property type="nucleotide sequence ID" value="NZ_JAZHBM010000003.1"/>
</dbReference>
<protein>
    <recommendedName>
        <fullName evidence="3">TerB family tellurite resistance protein</fullName>
    </recommendedName>
</protein>
<keyword evidence="2" id="KW-1185">Reference proteome</keyword>
<evidence type="ECO:0000313" key="2">
    <source>
        <dbReference type="Proteomes" id="UP001358324"/>
    </source>
</evidence>
<gene>
    <name evidence="1" type="ORF">V3391_13590</name>
</gene>
<dbReference type="EMBL" id="JAZHBM010000003">
    <property type="protein sequence ID" value="MEF3083241.1"/>
    <property type="molecule type" value="Genomic_DNA"/>
</dbReference>
<reference evidence="1 2" key="1">
    <citation type="submission" date="2024-01" db="EMBL/GenBank/DDBJ databases">
        <title>Novel species of the genus Luteimonas isolated from rivers.</title>
        <authorList>
            <person name="Lu H."/>
        </authorList>
    </citation>
    <scope>NUCLEOTIDE SEQUENCE [LARGE SCALE GENOMIC DNA]</scope>
    <source>
        <strain evidence="1 2">SMYT11W</strain>
    </source>
</reference>
<proteinExistence type="predicted"/>
<evidence type="ECO:0008006" key="3">
    <source>
        <dbReference type="Google" id="ProtNLM"/>
    </source>
</evidence>
<dbReference type="Proteomes" id="UP001358324">
    <property type="component" value="Unassembled WGS sequence"/>
</dbReference>
<sequence length="83" mass="9084">MPHRLPDHLQLALAAIPAFTDDGRLSLDELEHLLGLALRDEVIDAEEQRVLGNILDRAERDGVDADVLARIQQVRGAHGLTSA</sequence>
<comment type="caution">
    <text evidence="1">The sequence shown here is derived from an EMBL/GenBank/DDBJ whole genome shotgun (WGS) entry which is preliminary data.</text>
</comment>
<organism evidence="1 2">
    <name type="scientific">Luteimonas flava</name>
    <dbReference type="NCBI Taxonomy" id="3115822"/>
    <lineage>
        <taxon>Bacteria</taxon>
        <taxon>Pseudomonadati</taxon>
        <taxon>Pseudomonadota</taxon>
        <taxon>Gammaproteobacteria</taxon>
        <taxon>Lysobacterales</taxon>
        <taxon>Lysobacteraceae</taxon>
        <taxon>Luteimonas</taxon>
    </lineage>
</organism>